<evidence type="ECO:0000256" key="3">
    <source>
        <dbReference type="ARBA" id="ARBA00022825"/>
    </source>
</evidence>
<evidence type="ECO:0000256" key="6">
    <source>
        <dbReference type="SAM" id="Phobius"/>
    </source>
</evidence>
<dbReference type="PROSITE" id="PS50240">
    <property type="entry name" value="TRYPSIN_DOM"/>
    <property type="match status" value="1"/>
</dbReference>
<dbReference type="OrthoDB" id="10061449at2759"/>
<comment type="caution">
    <text evidence="8">The sequence shown here is derived from an EMBL/GenBank/DDBJ whole genome shotgun (WGS) entry which is preliminary data.</text>
</comment>
<evidence type="ECO:0000256" key="4">
    <source>
        <dbReference type="ARBA" id="ARBA00023157"/>
    </source>
</evidence>
<evidence type="ECO:0000313" key="9">
    <source>
        <dbReference type="Proteomes" id="UP000663879"/>
    </source>
</evidence>
<reference evidence="8" key="1">
    <citation type="submission" date="2021-02" db="EMBL/GenBank/DDBJ databases">
        <authorList>
            <person name="Nowell W R."/>
        </authorList>
    </citation>
    <scope>NUCLEOTIDE SEQUENCE</scope>
    <source>
        <strain evidence="8">Ploen Becks lab</strain>
    </source>
</reference>
<keyword evidence="1 5" id="KW-0645">Protease</keyword>
<organism evidence="8 9">
    <name type="scientific">Brachionus calyciflorus</name>
    <dbReference type="NCBI Taxonomy" id="104777"/>
    <lineage>
        <taxon>Eukaryota</taxon>
        <taxon>Metazoa</taxon>
        <taxon>Spiralia</taxon>
        <taxon>Gnathifera</taxon>
        <taxon>Rotifera</taxon>
        <taxon>Eurotatoria</taxon>
        <taxon>Monogononta</taxon>
        <taxon>Pseudotrocha</taxon>
        <taxon>Ploima</taxon>
        <taxon>Brachionidae</taxon>
        <taxon>Brachionus</taxon>
    </lineage>
</organism>
<dbReference type="PANTHER" id="PTHR24252:SF7">
    <property type="entry name" value="HYALIN"/>
    <property type="match status" value="1"/>
</dbReference>
<evidence type="ECO:0000256" key="5">
    <source>
        <dbReference type="RuleBase" id="RU363034"/>
    </source>
</evidence>
<feature type="domain" description="Peptidase S1" evidence="7">
    <location>
        <begin position="88"/>
        <end position="331"/>
    </location>
</feature>
<dbReference type="InterPro" id="IPR018114">
    <property type="entry name" value="TRYPSIN_HIS"/>
</dbReference>
<evidence type="ECO:0000313" key="8">
    <source>
        <dbReference type="EMBL" id="CAF0764422.1"/>
    </source>
</evidence>
<keyword evidence="6" id="KW-1133">Transmembrane helix</keyword>
<dbReference type="PRINTS" id="PR00722">
    <property type="entry name" value="CHYMOTRYPSIN"/>
</dbReference>
<keyword evidence="2 5" id="KW-0378">Hydrolase</keyword>
<keyword evidence="4" id="KW-1015">Disulfide bond</keyword>
<proteinExistence type="predicted"/>
<name>A0A813Q9P6_9BILA</name>
<gene>
    <name evidence="8" type="ORF">OXX778_LOCUS4609</name>
</gene>
<dbReference type="GO" id="GO:0006508">
    <property type="term" value="P:proteolysis"/>
    <property type="evidence" value="ECO:0007669"/>
    <property type="project" value="UniProtKB-KW"/>
</dbReference>
<dbReference type="GO" id="GO:0004252">
    <property type="term" value="F:serine-type endopeptidase activity"/>
    <property type="evidence" value="ECO:0007669"/>
    <property type="project" value="InterPro"/>
</dbReference>
<dbReference type="InterPro" id="IPR001254">
    <property type="entry name" value="Trypsin_dom"/>
</dbReference>
<dbReference type="FunFam" id="2.40.10.10:FF:000118">
    <property type="entry name" value="Chymotrypsinogen A"/>
    <property type="match status" value="1"/>
</dbReference>
<dbReference type="CDD" id="cd00190">
    <property type="entry name" value="Tryp_SPc"/>
    <property type="match status" value="1"/>
</dbReference>
<evidence type="ECO:0000259" key="7">
    <source>
        <dbReference type="PROSITE" id="PS50240"/>
    </source>
</evidence>
<keyword evidence="6" id="KW-0472">Membrane</keyword>
<dbReference type="InterPro" id="IPR033116">
    <property type="entry name" value="TRYPSIN_SER"/>
</dbReference>
<sequence length="331" mass="37585">MDWFKEFYTKSFCIIIIFLTLASLIISENEDNFGSHNQINSRLNNNKITKRVVIKKIKTTTRAKRFESKSCGVASIEPSIDFSKLQRIINGNSANPNSWPWLVSIRRLENSGYYHYCAGSIISPQYVITAAHCIADHKNRSYVVFVGINDLNDKNNSKNPYYIKEFKIHSSFDKNLNSDIALLKLNQSIQFSKKISPICLPSNKNGSFLYGKSVVVIGWGSTNGFAAQNFLSNTLLQAVLQIKNYQIGSQCKGFDERNYCALDTDSTDKKFSNICFGDSGGSLMHFSNGMWYLYGISSFIFGNVDTKQCFNYIPSFYTIVPNFLDWIKTNI</sequence>
<dbReference type="Gene3D" id="2.40.10.10">
    <property type="entry name" value="Trypsin-like serine proteases"/>
    <property type="match status" value="1"/>
</dbReference>
<keyword evidence="6" id="KW-0812">Transmembrane</keyword>
<dbReference type="PANTHER" id="PTHR24252">
    <property type="entry name" value="ACROSIN-RELATED"/>
    <property type="match status" value="1"/>
</dbReference>
<protein>
    <recommendedName>
        <fullName evidence="7">Peptidase S1 domain-containing protein</fullName>
    </recommendedName>
</protein>
<accession>A0A813Q9P6</accession>
<dbReference type="Pfam" id="PF00089">
    <property type="entry name" value="Trypsin"/>
    <property type="match status" value="1"/>
</dbReference>
<evidence type="ECO:0000256" key="1">
    <source>
        <dbReference type="ARBA" id="ARBA00022670"/>
    </source>
</evidence>
<dbReference type="PROSITE" id="PS00135">
    <property type="entry name" value="TRYPSIN_SER"/>
    <property type="match status" value="1"/>
</dbReference>
<dbReference type="Proteomes" id="UP000663879">
    <property type="component" value="Unassembled WGS sequence"/>
</dbReference>
<dbReference type="InterPro" id="IPR001314">
    <property type="entry name" value="Peptidase_S1A"/>
</dbReference>
<dbReference type="PROSITE" id="PS00134">
    <property type="entry name" value="TRYPSIN_HIS"/>
    <property type="match status" value="1"/>
</dbReference>
<keyword evidence="3 5" id="KW-0720">Serine protease</keyword>
<dbReference type="SMART" id="SM00020">
    <property type="entry name" value="Tryp_SPc"/>
    <property type="match status" value="1"/>
</dbReference>
<dbReference type="SUPFAM" id="SSF50494">
    <property type="entry name" value="Trypsin-like serine proteases"/>
    <property type="match status" value="1"/>
</dbReference>
<keyword evidence="9" id="KW-1185">Reference proteome</keyword>
<dbReference type="InterPro" id="IPR043504">
    <property type="entry name" value="Peptidase_S1_PA_chymotrypsin"/>
</dbReference>
<evidence type="ECO:0000256" key="2">
    <source>
        <dbReference type="ARBA" id="ARBA00022801"/>
    </source>
</evidence>
<dbReference type="InterPro" id="IPR009003">
    <property type="entry name" value="Peptidase_S1_PA"/>
</dbReference>
<feature type="transmembrane region" description="Helical" evidence="6">
    <location>
        <begin position="7"/>
        <end position="26"/>
    </location>
</feature>
<dbReference type="AlphaFoldDB" id="A0A813Q9P6"/>
<dbReference type="EMBL" id="CAJNOC010000462">
    <property type="protein sequence ID" value="CAF0764422.1"/>
    <property type="molecule type" value="Genomic_DNA"/>
</dbReference>